<proteinExistence type="inferred from homology"/>
<keyword evidence="3 7" id="KW-0436">Ligase</keyword>
<dbReference type="PIRSF" id="PIRSF006630">
    <property type="entry name" value="NADS_GAT"/>
    <property type="match status" value="1"/>
</dbReference>
<gene>
    <name evidence="7" type="primary">nadE</name>
    <name evidence="11" type="ORF">H9747_00455</name>
</gene>
<dbReference type="NCBIfam" id="TIGR00552">
    <property type="entry name" value="nadE"/>
    <property type="match status" value="1"/>
</dbReference>
<dbReference type="Gene3D" id="1.10.10.1140">
    <property type="entry name" value="Glutamine-dependent NAD+ synthetase, C-terminal domain"/>
    <property type="match status" value="1"/>
</dbReference>
<feature type="binding site" evidence="7">
    <location>
        <position position="465"/>
    </location>
    <ligand>
        <name>deamido-NAD(+)</name>
        <dbReference type="ChEBI" id="CHEBI:58437"/>
        <note>ligand shared between two neighboring subunits</note>
    </ligand>
</feature>
<feature type="binding site" evidence="7">
    <location>
        <position position="597"/>
    </location>
    <ligand>
        <name>deamido-NAD(+)</name>
        <dbReference type="ChEBI" id="CHEBI:58437"/>
        <note>ligand shared between two neighboring subunits</note>
    </ligand>
</feature>
<dbReference type="GO" id="GO:0008795">
    <property type="term" value="F:NAD+ synthase activity"/>
    <property type="evidence" value="ECO:0007669"/>
    <property type="project" value="UniProtKB-UniRule"/>
</dbReference>
<evidence type="ECO:0000313" key="11">
    <source>
        <dbReference type="EMBL" id="HIV37465.1"/>
    </source>
</evidence>
<evidence type="ECO:0000256" key="2">
    <source>
        <dbReference type="ARBA" id="ARBA00007145"/>
    </source>
</evidence>
<reference evidence="11" key="2">
    <citation type="submission" date="2021-04" db="EMBL/GenBank/DDBJ databases">
        <authorList>
            <person name="Gilroy R."/>
        </authorList>
    </citation>
    <scope>NUCLEOTIDE SEQUENCE</scope>
    <source>
        <strain evidence="11">CHK195-9823</strain>
    </source>
</reference>
<keyword evidence="5 7" id="KW-0067">ATP-binding</keyword>
<feature type="binding site" evidence="7">
    <location>
        <begin position="470"/>
        <end position="473"/>
    </location>
    <ligand>
        <name>deamido-NAD(+)</name>
        <dbReference type="ChEBI" id="CHEBI:58437"/>
        <note>ligand shared between two neighboring subunits</note>
    </ligand>
</feature>
<feature type="binding site" evidence="7">
    <location>
        <position position="436"/>
    </location>
    <ligand>
        <name>deamido-NAD(+)</name>
        <dbReference type="ChEBI" id="CHEBI:58437"/>
        <note>ligand shared between two neighboring subunits</note>
    </ligand>
</feature>
<evidence type="ECO:0000256" key="6">
    <source>
        <dbReference type="ARBA" id="ARBA00023027"/>
    </source>
</evidence>
<dbReference type="Gene3D" id="3.60.110.10">
    <property type="entry name" value="Carbon-nitrogen hydrolase"/>
    <property type="match status" value="1"/>
</dbReference>
<evidence type="ECO:0000256" key="9">
    <source>
        <dbReference type="RuleBase" id="RU003811"/>
    </source>
</evidence>
<dbReference type="GO" id="GO:0009435">
    <property type="term" value="P:NAD+ biosynthetic process"/>
    <property type="evidence" value="ECO:0007669"/>
    <property type="project" value="UniProtKB-UniRule"/>
</dbReference>
<dbReference type="NCBIfam" id="NF002730">
    <property type="entry name" value="PRK02628.1"/>
    <property type="match status" value="1"/>
</dbReference>
<dbReference type="Gene3D" id="3.40.50.620">
    <property type="entry name" value="HUPs"/>
    <property type="match status" value="1"/>
</dbReference>
<comment type="similarity">
    <text evidence="9">Belongs to the NAD synthetase family.</text>
</comment>
<comment type="caution">
    <text evidence="11">The sequence shown here is derived from an EMBL/GenBank/DDBJ whole genome shotgun (WGS) entry which is preliminary data.</text>
</comment>
<dbReference type="InterPro" id="IPR041856">
    <property type="entry name" value="NAD+_synth_C"/>
</dbReference>
<dbReference type="InterPro" id="IPR036526">
    <property type="entry name" value="C-N_Hydrolase_sf"/>
</dbReference>
<feature type="binding site" evidence="7">
    <location>
        <position position="121"/>
    </location>
    <ligand>
        <name>L-glutamine</name>
        <dbReference type="ChEBI" id="CHEBI:58359"/>
    </ligand>
</feature>
<dbReference type="InterPro" id="IPR014445">
    <property type="entry name" value="Gln-dep_NAD_synthase"/>
</dbReference>
<evidence type="ECO:0000256" key="5">
    <source>
        <dbReference type="ARBA" id="ARBA00022840"/>
    </source>
</evidence>
<evidence type="ECO:0000313" key="12">
    <source>
        <dbReference type="Proteomes" id="UP000886814"/>
    </source>
</evidence>
<reference evidence="11" key="1">
    <citation type="journal article" date="2021" name="PeerJ">
        <title>Extensive microbial diversity within the chicken gut microbiome revealed by metagenomics and culture.</title>
        <authorList>
            <person name="Gilroy R."/>
            <person name="Ravi A."/>
            <person name="Getino M."/>
            <person name="Pursley I."/>
            <person name="Horton D.L."/>
            <person name="Alikhan N.F."/>
            <person name="Baker D."/>
            <person name="Gharbi K."/>
            <person name="Hall N."/>
            <person name="Watson M."/>
            <person name="Adriaenssens E.M."/>
            <person name="Foster-Nyarko E."/>
            <person name="Jarju S."/>
            <person name="Secka A."/>
            <person name="Antonio M."/>
            <person name="Oren A."/>
            <person name="Chaudhuri R.R."/>
            <person name="La Ragione R."/>
            <person name="Hildebrand F."/>
            <person name="Pallen M.J."/>
        </authorList>
    </citation>
    <scope>NUCLEOTIDE SEQUENCE</scope>
    <source>
        <strain evidence="11">CHK195-9823</strain>
    </source>
</reference>
<protein>
    <recommendedName>
        <fullName evidence="7 8">Glutamine-dependent NAD(+) synthetase</fullName>
        <ecNumber evidence="7 8">6.3.5.1</ecNumber>
    </recommendedName>
    <alternativeName>
        <fullName evidence="7 8">NAD(+) synthase [glutamine-hydrolyzing]</fullName>
    </alternativeName>
</protein>
<dbReference type="Proteomes" id="UP000886814">
    <property type="component" value="Unassembled WGS sequence"/>
</dbReference>
<feature type="binding site" evidence="7">
    <location>
        <position position="460"/>
    </location>
    <ligand>
        <name>ATP</name>
        <dbReference type="ChEBI" id="CHEBI:30616"/>
    </ligand>
</feature>
<dbReference type="InterPro" id="IPR003694">
    <property type="entry name" value="NAD_synthase"/>
</dbReference>
<dbReference type="GO" id="GO:0005737">
    <property type="term" value="C:cytoplasm"/>
    <property type="evidence" value="ECO:0007669"/>
    <property type="project" value="InterPro"/>
</dbReference>
<evidence type="ECO:0000256" key="8">
    <source>
        <dbReference type="PIRNR" id="PIRNR006630"/>
    </source>
</evidence>
<dbReference type="SUPFAM" id="SSF56317">
    <property type="entry name" value="Carbon-nitrogen hydrolase"/>
    <property type="match status" value="1"/>
</dbReference>
<comment type="pathway">
    <text evidence="1 7 8">Cofactor biosynthesis; NAD(+) biosynthesis; NAD(+) from deamido-NAD(+) (L-Gln route): step 1/1.</text>
</comment>
<dbReference type="EC" id="6.3.5.1" evidence="7 8"/>
<feature type="binding site" evidence="7">
    <location>
        <position position="203"/>
    </location>
    <ligand>
        <name>L-glutamine</name>
        <dbReference type="ChEBI" id="CHEBI:58359"/>
    </ligand>
</feature>
<feature type="active site" description="Nucleophile; for glutaminase activity" evidence="7">
    <location>
        <position position="170"/>
    </location>
</feature>
<comment type="similarity">
    <text evidence="2 7 8">In the C-terminal section; belongs to the NAD synthetase family.</text>
</comment>
<dbReference type="CDD" id="cd07570">
    <property type="entry name" value="GAT_Gln-NAD-synth"/>
    <property type="match status" value="1"/>
</dbReference>
<sequence>MKDGFIKAAAAAIDVRVADCIHNTDEIIKKARELSQRGARILVFPELSITGYTCQDLFWQETLLGSAREQLLRAAEELKDVPGLIFVGLPYVYHGKLYNVAAAINQGEILGLVPKEYLPNYGEFYEARHFSSGKNLWGYTDLGGKQVPVMEKLLFSCREMPGLTVAAEICEDLWAAAPPSVAHAMAGANVIVNLSASDETVGKADYRRELVKSQSARLLCAYIYATAGYGESTQDLVFGGQHLICENGVVLKEAEMFQNQSAEAVLDINRLSEERRRISTWHEEKREGYLTVEFSLPVEETKLERFIDPNPFVPDSRGERDKRCNEILMIQAMGLKKRLEHTHCKRAVLGISGGLDSTLALLVTARAFDLLGMGREHITAVTMPCFGTTDRTYTNACELTRRLGATLMEVDIKKAVLQHFSDIGHDENVHDVTYENSQARERTQVIMDIANQQGGMVVGTGDLSELALGWATYNGDHMSMYGVNASVPKTLVRHLVRYYADTCKEEKLSQILLDILDTPVSPELLPPKDGVISQKTEDLVGPYELHDFFLYQMLRFHFRPGKIYRMAKAAFAGVYEPEVIMKWLKTFYSRFFAQQFKRSCLPDGPKVGSVAVSPRGDLRMPSDACVRIWMEELEKIQE</sequence>
<dbReference type="InterPro" id="IPR003010">
    <property type="entry name" value="C-N_Hydrolase"/>
</dbReference>
<dbReference type="CDD" id="cd00553">
    <property type="entry name" value="NAD_synthase"/>
    <property type="match status" value="1"/>
</dbReference>
<evidence type="ECO:0000256" key="3">
    <source>
        <dbReference type="ARBA" id="ARBA00022598"/>
    </source>
</evidence>
<dbReference type="AlphaFoldDB" id="A0A9D1PB06"/>
<feature type="domain" description="CN hydrolase" evidence="10">
    <location>
        <begin position="6"/>
        <end position="270"/>
    </location>
</feature>
<dbReference type="GO" id="GO:0005524">
    <property type="term" value="F:ATP binding"/>
    <property type="evidence" value="ECO:0007669"/>
    <property type="project" value="UniProtKB-UniRule"/>
</dbReference>
<comment type="catalytic activity">
    <reaction evidence="7 8">
        <text>deamido-NAD(+) + L-glutamine + ATP + H2O = L-glutamate + AMP + diphosphate + NAD(+) + H(+)</text>
        <dbReference type="Rhea" id="RHEA:24384"/>
        <dbReference type="ChEBI" id="CHEBI:15377"/>
        <dbReference type="ChEBI" id="CHEBI:15378"/>
        <dbReference type="ChEBI" id="CHEBI:29985"/>
        <dbReference type="ChEBI" id="CHEBI:30616"/>
        <dbReference type="ChEBI" id="CHEBI:33019"/>
        <dbReference type="ChEBI" id="CHEBI:57540"/>
        <dbReference type="ChEBI" id="CHEBI:58359"/>
        <dbReference type="ChEBI" id="CHEBI:58437"/>
        <dbReference type="ChEBI" id="CHEBI:456215"/>
        <dbReference type="EC" id="6.3.5.1"/>
    </reaction>
</comment>
<dbReference type="PANTHER" id="PTHR23090">
    <property type="entry name" value="NH 3 /GLUTAMINE-DEPENDENT NAD + SYNTHETASE"/>
    <property type="match status" value="1"/>
</dbReference>
<dbReference type="GO" id="GO:0004359">
    <property type="term" value="F:glutaminase activity"/>
    <property type="evidence" value="ECO:0007669"/>
    <property type="project" value="InterPro"/>
</dbReference>
<comment type="function">
    <text evidence="7">Catalyzes the ATP-dependent amidation of deamido-NAD to form NAD. Uses L-glutamine as a nitrogen source.</text>
</comment>
<feature type="binding site" evidence="7">
    <location>
        <begin position="350"/>
        <end position="357"/>
    </location>
    <ligand>
        <name>ATP</name>
        <dbReference type="ChEBI" id="CHEBI:30616"/>
    </ligand>
</feature>
<dbReference type="EMBL" id="DXIQ01000003">
    <property type="protein sequence ID" value="HIV37465.1"/>
    <property type="molecule type" value="Genomic_DNA"/>
</dbReference>
<name>A0A9D1PB06_9FIRM</name>
<evidence type="ECO:0000256" key="1">
    <source>
        <dbReference type="ARBA" id="ARBA00005188"/>
    </source>
</evidence>
<feature type="active site" description="For glutaminase activity" evidence="7">
    <location>
        <position position="115"/>
    </location>
</feature>
<evidence type="ECO:0000256" key="4">
    <source>
        <dbReference type="ARBA" id="ARBA00022741"/>
    </source>
</evidence>
<dbReference type="Pfam" id="PF02540">
    <property type="entry name" value="NAD_synthase"/>
    <property type="match status" value="1"/>
</dbReference>
<feature type="active site" description="Proton acceptor; for glutaminase activity" evidence="7">
    <location>
        <position position="46"/>
    </location>
</feature>
<dbReference type="InterPro" id="IPR022310">
    <property type="entry name" value="NAD/GMP_synthase"/>
</dbReference>
<dbReference type="Pfam" id="PF00795">
    <property type="entry name" value="CN_hydrolase"/>
    <property type="match status" value="1"/>
</dbReference>
<feature type="binding site" evidence="7">
    <location>
        <position position="197"/>
    </location>
    <ligand>
        <name>L-glutamine</name>
        <dbReference type="ChEBI" id="CHEBI:58359"/>
    </ligand>
</feature>
<dbReference type="PANTHER" id="PTHR23090:SF9">
    <property type="entry name" value="GLUTAMINE-DEPENDENT NAD(+) SYNTHETASE"/>
    <property type="match status" value="1"/>
</dbReference>
<dbReference type="HAMAP" id="MF_02090">
    <property type="entry name" value="NadE_glutamine_dep"/>
    <property type="match status" value="1"/>
</dbReference>
<dbReference type="GO" id="GO:0003952">
    <property type="term" value="F:NAD+ synthase (glutamine-hydrolyzing) activity"/>
    <property type="evidence" value="ECO:0007669"/>
    <property type="project" value="UniProtKB-UniRule"/>
</dbReference>
<dbReference type="PROSITE" id="PS50263">
    <property type="entry name" value="CN_HYDROLASE"/>
    <property type="match status" value="1"/>
</dbReference>
<keyword evidence="4 7" id="KW-0547">Nucleotide-binding</keyword>
<evidence type="ECO:0000259" key="10">
    <source>
        <dbReference type="PROSITE" id="PS50263"/>
    </source>
</evidence>
<dbReference type="InterPro" id="IPR014729">
    <property type="entry name" value="Rossmann-like_a/b/a_fold"/>
</dbReference>
<dbReference type="SUPFAM" id="SSF52402">
    <property type="entry name" value="Adenine nucleotide alpha hydrolases-like"/>
    <property type="match status" value="1"/>
</dbReference>
<keyword evidence="6 7" id="KW-0520">NAD</keyword>
<evidence type="ECO:0000256" key="7">
    <source>
        <dbReference type="HAMAP-Rule" id="MF_02090"/>
    </source>
</evidence>
<organism evidence="11 12">
    <name type="scientific">Candidatus Blautia stercorigallinarum</name>
    <dbReference type="NCBI Taxonomy" id="2838501"/>
    <lineage>
        <taxon>Bacteria</taxon>
        <taxon>Bacillati</taxon>
        <taxon>Bacillota</taxon>
        <taxon>Clostridia</taxon>
        <taxon>Lachnospirales</taxon>
        <taxon>Lachnospiraceae</taxon>
        <taxon>Blautia</taxon>
    </lineage>
</organism>
<accession>A0A9D1PB06</accession>